<sequence length="129" mass="14698">MRLNHDCVRDFLLEIEDKLGLDEQLFLHQIEELDCVNTYGRDTVIYSILKLKEANYINASVTYADDEIYHLAVSSITFDGHSFLDNIRDNTVWRKTKEITSSVSSASIGIVANTAYTVLTSYIQSKLDL</sequence>
<proteinExistence type="predicted"/>
<gene>
    <name evidence="1" type="ORF">A6M13_07490</name>
</gene>
<dbReference type="EMBL" id="MASJ01000042">
    <property type="protein sequence ID" value="OCS82270.1"/>
    <property type="molecule type" value="Genomic_DNA"/>
</dbReference>
<reference evidence="1 2" key="1">
    <citation type="submission" date="2016-07" db="EMBL/GenBank/DDBJ databases">
        <title>Caryophanon tenue genome sequencing.</title>
        <authorList>
            <person name="Verma A."/>
            <person name="Pal Y."/>
            <person name="Krishnamurthi S."/>
        </authorList>
    </citation>
    <scope>NUCLEOTIDE SEQUENCE [LARGE SCALE GENOMIC DNA]</scope>
    <source>
        <strain evidence="1 2">DSM 14152</strain>
    </source>
</reference>
<dbReference type="OrthoDB" id="6960201at2"/>
<name>A0A1C0Y528_9BACL</name>
<accession>A0A1C0Y528</accession>
<keyword evidence="2" id="KW-1185">Reference proteome</keyword>
<evidence type="ECO:0000313" key="2">
    <source>
        <dbReference type="Proteomes" id="UP000093199"/>
    </source>
</evidence>
<dbReference type="RefSeq" id="WP_066548603.1">
    <property type="nucleotide sequence ID" value="NZ_MASJ01000042.1"/>
</dbReference>
<comment type="caution">
    <text evidence="1">The sequence shown here is derived from an EMBL/GenBank/DDBJ whole genome shotgun (WGS) entry which is preliminary data.</text>
</comment>
<dbReference type="AlphaFoldDB" id="A0A1C0Y528"/>
<organism evidence="1 2">
    <name type="scientific">Caryophanon tenue</name>
    <dbReference type="NCBI Taxonomy" id="33978"/>
    <lineage>
        <taxon>Bacteria</taxon>
        <taxon>Bacillati</taxon>
        <taxon>Bacillota</taxon>
        <taxon>Bacilli</taxon>
        <taxon>Bacillales</taxon>
        <taxon>Caryophanaceae</taxon>
        <taxon>Caryophanon</taxon>
    </lineage>
</organism>
<evidence type="ECO:0000313" key="1">
    <source>
        <dbReference type="EMBL" id="OCS82270.1"/>
    </source>
</evidence>
<dbReference type="Pfam" id="PF10711">
    <property type="entry name" value="DUF2513"/>
    <property type="match status" value="1"/>
</dbReference>
<protein>
    <recommendedName>
        <fullName evidence="3">DUF2513 domain-containing protein</fullName>
    </recommendedName>
</protein>
<dbReference type="Proteomes" id="UP000093199">
    <property type="component" value="Unassembled WGS sequence"/>
</dbReference>
<dbReference type="InterPro" id="IPR019650">
    <property type="entry name" value="DUF2513"/>
</dbReference>
<evidence type="ECO:0008006" key="3">
    <source>
        <dbReference type="Google" id="ProtNLM"/>
    </source>
</evidence>